<keyword evidence="7" id="KW-1185">Reference proteome</keyword>
<proteinExistence type="predicted"/>
<dbReference type="Pfam" id="PF12802">
    <property type="entry name" value="MarR_2"/>
    <property type="match status" value="1"/>
</dbReference>
<dbReference type="GO" id="GO:0003677">
    <property type="term" value="F:DNA binding"/>
    <property type="evidence" value="ECO:0007669"/>
    <property type="project" value="UniProtKB-KW"/>
</dbReference>
<organism evidence="6 7">
    <name type="scientific">Iodidimonas nitroreducens</name>
    <dbReference type="NCBI Taxonomy" id="1236968"/>
    <lineage>
        <taxon>Bacteria</taxon>
        <taxon>Pseudomonadati</taxon>
        <taxon>Pseudomonadota</taxon>
        <taxon>Alphaproteobacteria</taxon>
        <taxon>Iodidimonadales</taxon>
        <taxon>Iodidimonadaceae</taxon>
        <taxon>Iodidimonas</taxon>
    </lineage>
</organism>
<dbReference type="PROSITE" id="PS50995">
    <property type="entry name" value="HTH_MARR_2"/>
    <property type="match status" value="1"/>
</dbReference>
<dbReference type="InterPro" id="IPR000835">
    <property type="entry name" value="HTH_MarR-typ"/>
</dbReference>
<dbReference type="InterPro" id="IPR036390">
    <property type="entry name" value="WH_DNA-bd_sf"/>
</dbReference>
<dbReference type="PANTHER" id="PTHR35790">
    <property type="entry name" value="HTH-TYPE TRANSCRIPTIONAL REGULATOR PCHR"/>
    <property type="match status" value="1"/>
</dbReference>
<keyword evidence="3" id="KW-0804">Transcription</keyword>
<evidence type="ECO:0000256" key="1">
    <source>
        <dbReference type="ARBA" id="ARBA00023015"/>
    </source>
</evidence>
<dbReference type="SUPFAM" id="SSF46785">
    <property type="entry name" value="Winged helix' DNA-binding domain"/>
    <property type="match status" value="1"/>
</dbReference>
<feature type="domain" description="HTH marR-type" evidence="5">
    <location>
        <begin position="29"/>
        <end position="158"/>
    </location>
</feature>
<dbReference type="EMBL" id="BKCN01000002">
    <property type="protein sequence ID" value="GER02817.1"/>
    <property type="molecule type" value="Genomic_DNA"/>
</dbReference>
<comment type="caution">
    <text evidence="6">The sequence shown here is derived from an EMBL/GenBank/DDBJ whole genome shotgun (WGS) entry which is preliminary data.</text>
</comment>
<gene>
    <name evidence="6" type="ORF">JCM17846_04990</name>
</gene>
<evidence type="ECO:0000313" key="6">
    <source>
        <dbReference type="EMBL" id="GER02817.1"/>
    </source>
</evidence>
<dbReference type="Gene3D" id="1.10.10.10">
    <property type="entry name" value="Winged helix-like DNA-binding domain superfamily/Winged helix DNA-binding domain"/>
    <property type="match status" value="1"/>
</dbReference>
<dbReference type="GO" id="GO:0003700">
    <property type="term" value="F:DNA-binding transcription factor activity"/>
    <property type="evidence" value="ECO:0007669"/>
    <property type="project" value="InterPro"/>
</dbReference>
<evidence type="ECO:0000313" key="7">
    <source>
        <dbReference type="Proteomes" id="UP000324996"/>
    </source>
</evidence>
<evidence type="ECO:0000259" key="5">
    <source>
        <dbReference type="PROSITE" id="PS50995"/>
    </source>
</evidence>
<dbReference type="Proteomes" id="UP000324996">
    <property type="component" value="Unassembled WGS sequence"/>
</dbReference>
<evidence type="ECO:0000256" key="2">
    <source>
        <dbReference type="ARBA" id="ARBA00023125"/>
    </source>
</evidence>
<feature type="region of interest" description="Disordered" evidence="4">
    <location>
        <begin position="1"/>
        <end position="20"/>
    </location>
</feature>
<dbReference type="PANTHER" id="PTHR35790:SF4">
    <property type="entry name" value="HTH-TYPE TRANSCRIPTIONAL REGULATOR PCHR"/>
    <property type="match status" value="1"/>
</dbReference>
<dbReference type="PRINTS" id="PR00598">
    <property type="entry name" value="HTHMARR"/>
</dbReference>
<evidence type="ECO:0000256" key="4">
    <source>
        <dbReference type="SAM" id="MobiDB-lite"/>
    </source>
</evidence>
<reference evidence="6 7" key="1">
    <citation type="submission" date="2019-09" db="EMBL/GenBank/DDBJ databases">
        <title>NBRP : Genome information of microbial organism related human and environment.</title>
        <authorList>
            <person name="Hattori M."/>
            <person name="Oshima K."/>
            <person name="Inaba H."/>
            <person name="Suda W."/>
            <person name="Sakamoto M."/>
            <person name="Iino T."/>
            <person name="Kitahara M."/>
            <person name="Oshida Y."/>
            <person name="Iida T."/>
            <person name="Kudo T."/>
            <person name="Itoh T."/>
            <person name="Ohkuma M."/>
        </authorList>
    </citation>
    <scope>NUCLEOTIDE SEQUENCE [LARGE SCALE GENOMIC DNA]</scope>
    <source>
        <strain evidence="6 7">Q-1</strain>
    </source>
</reference>
<keyword evidence="1" id="KW-0805">Transcription regulation</keyword>
<keyword evidence="2" id="KW-0238">DNA-binding</keyword>
<accession>A0A5A7N488</accession>
<name>A0A5A7N488_9PROT</name>
<evidence type="ECO:0000256" key="3">
    <source>
        <dbReference type="ARBA" id="ARBA00023163"/>
    </source>
</evidence>
<dbReference type="InterPro" id="IPR052067">
    <property type="entry name" value="Metal_resp_HTH_trans_reg"/>
</dbReference>
<sequence length="172" mass="19600">MTDEHQPLADKPRPHSDQKTRLKLPQFLPYRLATLSNRISRTIAALYSERFHLSIPEWRIMAILGDETDLSASEVAERTAMDKVAVSRAVSRLLAKGRLERHFSSTDRRRSVLALSPDGRAIYREIMPLALSYEAHLLAHLSGEEQAALDHLLQRLESLDLEMIKTPQHNQS</sequence>
<dbReference type="InterPro" id="IPR036388">
    <property type="entry name" value="WH-like_DNA-bd_sf"/>
</dbReference>
<dbReference type="SMART" id="SM00347">
    <property type="entry name" value="HTH_MARR"/>
    <property type="match status" value="1"/>
</dbReference>
<dbReference type="RefSeq" id="WP_042087306.1">
    <property type="nucleotide sequence ID" value="NZ_BKCN01000002.1"/>
</dbReference>
<dbReference type="AlphaFoldDB" id="A0A5A7N488"/>
<protein>
    <submittedName>
        <fullName evidence="6">MarR family transcriptional regulator</fullName>
    </submittedName>
</protein>